<dbReference type="GO" id="GO:0008195">
    <property type="term" value="F:phosphatidate phosphatase activity"/>
    <property type="evidence" value="ECO:0007669"/>
    <property type="project" value="InterPro"/>
</dbReference>
<feature type="domain" description="Phosphatidate phosphatase APP1 catalytic" evidence="2">
    <location>
        <begin position="167"/>
        <end position="318"/>
    </location>
</feature>
<name>A0A512DB86_9CELL</name>
<dbReference type="PANTHER" id="PTHR28208:SF3">
    <property type="entry name" value="PHOSPHATIDATE PHOSPHATASE APP1"/>
    <property type="match status" value="1"/>
</dbReference>
<dbReference type="AlphaFoldDB" id="A0A512DB86"/>
<dbReference type="EMBL" id="BJYY01000010">
    <property type="protein sequence ID" value="GEO33490.1"/>
    <property type="molecule type" value="Genomic_DNA"/>
</dbReference>
<protein>
    <recommendedName>
        <fullName evidence="2">Phosphatidate phosphatase APP1 catalytic domain-containing protein</fullName>
    </recommendedName>
</protein>
<comment type="caution">
    <text evidence="3">The sequence shown here is derived from an EMBL/GenBank/DDBJ whole genome shotgun (WGS) entry which is preliminary data.</text>
</comment>
<dbReference type="RefSeq" id="WP_246131038.1">
    <property type="nucleotide sequence ID" value="NZ_BAAARM010000002.1"/>
</dbReference>
<dbReference type="PANTHER" id="PTHR28208">
    <property type="entry name" value="PHOSPHATIDATE PHOSPHATASE APP1"/>
    <property type="match status" value="1"/>
</dbReference>
<evidence type="ECO:0000256" key="1">
    <source>
        <dbReference type="SAM" id="MobiDB-lite"/>
    </source>
</evidence>
<dbReference type="InterPro" id="IPR052935">
    <property type="entry name" value="Mg2+_PAP"/>
</dbReference>
<reference evidence="3 4" key="1">
    <citation type="submission" date="2019-07" db="EMBL/GenBank/DDBJ databases">
        <title>Whole genome shotgun sequence of Cellulomonas aerilata NBRC 106308.</title>
        <authorList>
            <person name="Hosoyama A."/>
            <person name="Uohara A."/>
            <person name="Ohji S."/>
            <person name="Ichikawa N."/>
        </authorList>
    </citation>
    <scope>NUCLEOTIDE SEQUENCE [LARGE SCALE GENOMIC DNA]</scope>
    <source>
        <strain evidence="3 4">NBRC 106308</strain>
    </source>
</reference>
<gene>
    <name evidence="3" type="ORF">CAE01nite_12150</name>
</gene>
<dbReference type="Pfam" id="PF09949">
    <property type="entry name" value="APP1_cat"/>
    <property type="match status" value="1"/>
</dbReference>
<organism evidence="3 4">
    <name type="scientific">Cellulomonas aerilata</name>
    <dbReference type="NCBI Taxonomy" id="515326"/>
    <lineage>
        <taxon>Bacteria</taxon>
        <taxon>Bacillati</taxon>
        <taxon>Actinomycetota</taxon>
        <taxon>Actinomycetes</taxon>
        <taxon>Micrococcales</taxon>
        <taxon>Cellulomonadaceae</taxon>
        <taxon>Cellulomonas</taxon>
    </lineage>
</organism>
<accession>A0A512DB86</accession>
<evidence type="ECO:0000313" key="4">
    <source>
        <dbReference type="Proteomes" id="UP000321181"/>
    </source>
</evidence>
<evidence type="ECO:0000259" key="2">
    <source>
        <dbReference type="Pfam" id="PF09949"/>
    </source>
</evidence>
<proteinExistence type="predicted"/>
<dbReference type="Proteomes" id="UP000321181">
    <property type="component" value="Unassembled WGS sequence"/>
</dbReference>
<evidence type="ECO:0000313" key="3">
    <source>
        <dbReference type="EMBL" id="GEO33490.1"/>
    </source>
</evidence>
<feature type="region of interest" description="Disordered" evidence="1">
    <location>
        <begin position="1"/>
        <end position="26"/>
    </location>
</feature>
<sequence>MTDETLPPGPPARPTDPDPPTSSRPHRAARLEDAFNRAIARRLWSMGWRTRVEPYLGYGGPGWVRVMARTVLSPPRRLDGEPSALAPRDEPARAVRGWRSLATAQVPGAVVEVRAGTQVHRVTSDRGGYVDTIVDSDLPPGWHEVTLTVPSGTVTARVRVVSPDARIGLVSDIDDTVMVTTMPRPLLAAWNTFVLNETARRPVEGMAKLYHRVLEEHPDAPVLYLSTGAWNVAPTLGRFLARHGYPAGPLLLTDWGPTNTGWFRSGRAHKLGSLDRLLRELPGIRWVLVGDDGQHDPEIYDRVAHEHPDRVRAVAIRQLTPAEHTLAAGTPQAAPDATEAQRRTAEVVPVVRGGDGDAIWSGLQAIRDRLDD</sequence>
<dbReference type="InterPro" id="IPR019236">
    <property type="entry name" value="APP1_cat"/>
</dbReference>
<keyword evidence="4" id="KW-1185">Reference proteome</keyword>
<feature type="compositionally biased region" description="Pro residues" evidence="1">
    <location>
        <begin position="7"/>
        <end position="22"/>
    </location>
</feature>